<proteinExistence type="inferred from homology"/>
<evidence type="ECO:0000256" key="2">
    <source>
        <dbReference type="ARBA" id="ARBA00013064"/>
    </source>
</evidence>
<keyword evidence="4" id="KW-0904">Protein phosphatase</keyword>
<dbReference type="PRINTS" id="PR00719">
    <property type="entry name" value="LMWPTPASE"/>
</dbReference>
<keyword evidence="3" id="KW-0378">Hydrolase</keyword>
<comment type="similarity">
    <text evidence="1">Belongs to the low molecular weight phosphotyrosine protein phosphatase family.</text>
</comment>
<dbReference type="InterPro" id="IPR023485">
    <property type="entry name" value="Ptyr_pPase"/>
</dbReference>
<dbReference type="CDD" id="cd16343">
    <property type="entry name" value="LMWPTP"/>
    <property type="match status" value="1"/>
</dbReference>
<evidence type="ECO:0000313" key="7">
    <source>
        <dbReference type="Proteomes" id="UP001143304"/>
    </source>
</evidence>
<dbReference type="RefSeq" id="WP_279248104.1">
    <property type="nucleotide sequence ID" value="NZ_SHNO01000001.1"/>
</dbReference>
<dbReference type="InterPro" id="IPR017867">
    <property type="entry name" value="Tyr_phospatase_low_mol_wt"/>
</dbReference>
<dbReference type="EC" id="3.1.3.48" evidence="2"/>
<dbReference type="Pfam" id="PF01451">
    <property type="entry name" value="LMWPc"/>
    <property type="match status" value="1"/>
</dbReference>
<evidence type="ECO:0000259" key="5">
    <source>
        <dbReference type="SMART" id="SM00226"/>
    </source>
</evidence>
<dbReference type="InterPro" id="IPR050438">
    <property type="entry name" value="LMW_PTPase"/>
</dbReference>
<gene>
    <name evidence="6" type="ORF">EYC82_03170</name>
</gene>
<dbReference type="Proteomes" id="UP001143304">
    <property type="component" value="Unassembled WGS sequence"/>
</dbReference>
<dbReference type="EMBL" id="SHNO01000001">
    <property type="protein sequence ID" value="MCX2976355.1"/>
    <property type="molecule type" value="Genomic_DNA"/>
</dbReference>
<dbReference type="PANTHER" id="PTHR11717:SF7">
    <property type="entry name" value="LOW MOLECULAR WEIGHT PHOSPHOTYROSINE PROTEIN PHOSPHATASE"/>
    <property type="match status" value="1"/>
</dbReference>
<sequence length="161" mass="17474">MPEEANSARVLFVCLGNICRSPTAQGVFESLAKQAGMANVQADSCGTGDWHVGSAPDSRTTDAAAARGYAIAHLRARQLQSHDFDRFDYILAMDKANLHDVQMMSPRGCRSHVGLFMDFARDRSPAEVPDPYYGGNKGFDQVLNLVEAASAGLILTLKARR</sequence>
<dbReference type="SMART" id="SM00226">
    <property type="entry name" value="LMWPc"/>
    <property type="match status" value="1"/>
</dbReference>
<name>A0ABT3T3B9_9GAMM</name>
<dbReference type="PANTHER" id="PTHR11717">
    <property type="entry name" value="LOW MOLECULAR WEIGHT PROTEIN TYROSINE PHOSPHATASE"/>
    <property type="match status" value="1"/>
</dbReference>
<protein>
    <recommendedName>
        <fullName evidence="2">protein-tyrosine-phosphatase</fullName>
        <ecNumber evidence="2">3.1.3.48</ecNumber>
    </recommendedName>
</protein>
<accession>A0ABT3T3B9</accession>
<dbReference type="SUPFAM" id="SSF52788">
    <property type="entry name" value="Phosphotyrosine protein phosphatases I"/>
    <property type="match status" value="1"/>
</dbReference>
<evidence type="ECO:0000256" key="3">
    <source>
        <dbReference type="ARBA" id="ARBA00022801"/>
    </source>
</evidence>
<evidence type="ECO:0000313" key="6">
    <source>
        <dbReference type="EMBL" id="MCX2976355.1"/>
    </source>
</evidence>
<reference evidence="6" key="1">
    <citation type="submission" date="2019-02" db="EMBL/GenBank/DDBJ databases">
        <authorList>
            <person name="Li S.-H."/>
        </authorList>
    </citation>
    <scope>NUCLEOTIDE SEQUENCE</scope>
    <source>
        <strain evidence="6">IMCC11814</strain>
    </source>
</reference>
<organism evidence="6 7">
    <name type="scientific">Candidatus Marimicrobium litorale</name>
    <dbReference type="NCBI Taxonomy" id="2518991"/>
    <lineage>
        <taxon>Bacteria</taxon>
        <taxon>Pseudomonadati</taxon>
        <taxon>Pseudomonadota</taxon>
        <taxon>Gammaproteobacteria</taxon>
        <taxon>Cellvibrionales</taxon>
        <taxon>Halieaceae</taxon>
        <taxon>Marimicrobium</taxon>
    </lineage>
</organism>
<feature type="domain" description="Phosphotyrosine protein phosphatase I" evidence="5">
    <location>
        <begin position="8"/>
        <end position="156"/>
    </location>
</feature>
<evidence type="ECO:0000256" key="1">
    <source>
        <dbReference type="ARBA" id="ARBA00011063"/>
    </source>
</evidence>
<keyword evidence="7" id="KW-1185">Reference proteome</keyword>
<evidence type="ECO:0000256" key="4">
    <source>
        <dbReference type="ARBA" id="ARBA00022912"/>
    </source>
</evidence>
<comment type="caution">
    <text evidence="6">The sequence shown here is derived from an EMBL/GenBank/DDBJ whole genome shotgun (WGS) entry which is preliminary data.</text>
</comment>
<dbReference type="InterPro" id="IPR036196">
    <property type="entry name" value="Ptyr_pPase_sf"/>
</dbReference>
<dbReference type="Gene3D" id="3.40.50.2300">
    <property type="match status" value="1"/>
</dbReference>